<evidence type="ECO:0000256" key="1">
    <source>
        <dbReference type="ARBA" id="ARBA00004308"/>
    </source>
</evidence>
<comment type="subcellular location">
    <subcellularLocation>
        <location evidence="1">Endomembrane system</location>
    </subcellularLocation>
</comment>
<name>A0A1X2IYS6_9FUNG</name>
<dbReference type="GO" id="GO:0006886">
    <property type="term" value="P:intracellular protein transport"/>
    <property type="evidence" value="ECO:0007669"/>
    <property type="project" value="InterPro"/>
</dbReference>
<evidence type="ECO:0000256" key="4">
    <source>
        <dbReference type="ARBA" id="ARBA00023136"/>
    </source>
</evidence>
<feature type="domain" description="Clathrin/coatomer adaptor adaptin-like N-terminal" evidence="5">
    <location>
        <begin position="40"/>
        <end position="533"/>
    </location>
</feature>
<dbReference type="GO" id="GO:0030117">
    <property type="term" value="C:membrane coat"/>
    <property type="evidence" value="ECO:0007669"/>
    <property type="project" value="InterPro"/>
</dbReference>
<dbReference type="AlphaFoldDB" id="A0A1X2IYS6"/>
<dbReference type="InterPro" id="IPR016024">
    <property type="entry name" value="ARM-type_fold"/>
</dbReference>
<dbReference type="InterPro" id="IPR050840">
    <property type="entry name" value="Adaptor_Complx_Large_Subunit"/>
</dbReference>
<evidence type="ECO:0000313" key="7">
    <source>
        <dbReference type="Proteomes" id="UP000193560"/>
    </source>
</evidence>
<dbReference type="SUPFAM" id="SSF48371">
    <property type="entry name" value="ARM repeat"/>
    <property type="match status" value="1"/>
</dbReference>
<dbReference type="InterPro" id="IPR011989">
    <property type="entry name" value="ARM-like"/>
</dbReference>
<keyword evidence="4" id="KW-0472">Membrane</keyword>
<organism evidence="6 7">
    <name type="scientific">Absidia repens</name>
    <dbReference type="NCBI Taxonomy" id="90262"/>
    <lineage>
        <taxon>Eukaryota</taxon>
        <taxon>Fungi</taxon>
        <taxon>Fungi incertae sedis</taxon>
        <taxon>Mucoromycota</taxon>
        <taxon>Mucoromycotina</taxon>
        <taxon>Mucoromycetes</taxon>
        <taxon>Mucorales</taxon>
        <taxon>Cunninghamellaceae</taxon>
        <taxon>Absidia</taxon>
    </lineage>
</organism>
<keyword evidence="7" id="KW-1185">Reference proteome</keyword>
<dbReference type="Proteomes" id="UP000193560">
    <property type="component" value="Unassembled WGS sequence"/>
</dbReference>
<evidence type="ECO:0000256" key="2">
    <source>
        <dbReference type="ARBA" id="ARBA00022448"/>
    </source>
</evidence>
<dbReference type="GO" id="GO:0016192">
    <property type="term" value="P:vesicle-mediated transport"/>
    <property type="evidence" value="ECO:0007669"/>
    <property type="project" value="InterPro"/>
</dbReference>
<dbReference type="Pfam" id="PF01602">
    <property type="entry name" value="Adaptin_N"/>
    <property type="match status" value="1"/>
</dbReference>
<sequence length="553" mass="62975">MTDSRLRPSYLQSEYLVSGRTRDFYKFVKNISAAKTKPEEQAYVNNELRKLLAKISQPDVSSAALNEYLIKLIHCALLGYDIDMGIIYAIMTTQSGETVAQRRVGYLACTLFLNKRHDLSIMLVNTLQRDLKSLNYLDTCAALNALCYLDYLEMTDHLLEPTMKTMESPRQVVRKKGALALYWFYCRSPSLLDQIEPFLKAALLDKDISVVFAALEIWKKILLDNVEQYEDLLPTFLQIHQQILDRHVHHGYMYHGVLAPWAQITCLQIYGIYQQHDIGSQKDIFDFVVKCLSCMENKVDAAYAIILECIKLLSSMDTFLLSSLISTADNGDFSSNPFYILDPFLKANNHTMKYLGLTALAHLRSTDLWYPDWKDGILLANILLSSIDDSVLVIKAISVLDICVTREQTLHCLQATMIQAIKQCVDGDTLGLVSRWFIDKLNDCVDNTSEWWIETTLMALAATGNRLDTNYVETQCHTLKQVLLNDIEDTKLRTTAVNSSYTILTSQSKNGDLPPNLIQLTFWILGENTYLSSRFTETDAMELLQKYIVLCQG</sequence>
<dbReference type="STRING" id="90262.A0A1X2IYS6"/>
<dbReference type="Gene3D" id="1.25.10.10">
    <property type="entry name" value="Leucine-rich Repeat Variant"/>
    <property type="match status" value="1"/>
</dbReference>
<protein>
    <submittedName>
        <fullName evidence="6">Clathrin/coatomer adaptor, adaptin-like protein</fullName>
    </submittedName>
</protein>
<gene>
    <name evidence="6" type="ORF">BCR42DRAFT_91923</name>
</gene>
<comment type="caution">
    <text evidence="6">The sequence shown here is derived from an EMBL/GenBank/DDBJ whole genome shotgun (WGS) entry which is preliminary data.</text>
</comment>
<dbReference type="InterPro" id="IPR002553">
    <property type="entry name" value="Clathrin/coatomer_adapt-like_N"/>
</dbReference>
<reference evidence="6 7" key="1">
    <citation type="submission" date="2016-07" db="EMBL/GenBank/DDBJ databases">
        <title>Pervasive Adenine N6-methylation of Active Genes in Fungi.</title>
        <authorList>
            <consortium name="DOE Joint Genome Institute"/>
            <person name="Mondo S.J."/>
            <person name="Dannebaum R.O."/>
            <person name="Kuo R.C."/>
            <person name="Labutti K."/>
            <person name="Haridas S."/>
            <person name="Kuo A."/>
            <person name="Salamov A."/>
            <person name="Ahrendt S.R."/>
            <person name="Lipzen A."/>
            <person name="Sullivan W."/>
            <person name="Andreopoulos W.B."/>
            <person name="Clum A."/>
            <person name="Lindquist E."/>
            <person name="Daum C."/>
            <person name="Ramamoorthy G.K."/>
            <person name="Gryganskyi A."/>
            <person name="Culley D."/>
            <person name="Magnuson J.K."/>
            <person name="James T.Y."/>
            <person name="O'Malley M.A."/>
            <person name="Stajich J.E."/>
            <person name="Spatafora J.W."/>
            <person name="Visel A."/>
            <person name="Grigoriev I.V."/>
        </authorList>
    </citation>
    <scope>NUCLEOTIDE SEQUENCE [LARGE SCALE GENOMIC DNA]</scope>
    <source>
        <strain evidence="6 7">NRRL 1336</strain>
    </source>
</reference>
<dbReference type="EMBL" id="MCGE01000002">
    <property type="protein sequence ID" value="ORZ24509.1"/>
    <property type="molecule type" value="Genomic_DNA"/>
</dbReference>
<evidence type="ECO:0000313" key="6">
    <source>
        <dbReference type="EMBL" id="ORZ24509.1"/>
    </source>
</evidence>
<keyword evidence="2" id="KW-0813">Transport</keyword>
<dbReference type="PANTHER" id="PTHR22780">
    <property type="entry name" value="ADAPTIN, ALPHA/GAMMA/EPSILON"/>
    <property type="match status" value="1"/>
</dbReference>
<dbReference type="OrthoDB" id="29308at2759"/>
<accession>A0A1X2IYS6</accession>
<evidence type="ECO:0000256" key="3">
    <source>
        <dbReference type="ARBA" id="ARBA00022927"/>
    </source>
</evidence>
<keyword evidence="3" id="KW-0653">Protein transport</keyword>
<proteinExistence type="predicted"/>
<evidence type="ECO:0000259" key="5">
    <source>
        <dbReference type="Pfam" id="PF01602"/>
    </source>
</evidence>
<dbReference type="GO" id="GO:0012505">
    <property type="term" value="C:endomembrane system"/>
    <property type="evidence" value="ECO:0007669"/>
    <property type="project" value="UniProtKB-SubCell"/>
</dbReference>